<dbReference type="AlphaFoldDB" id="A0A645C2N9"/>
<name>A0A645C2N9_9ZZZZ</name>
<evidence type="ECO:0000313" key="1">
    <source>
        <dbReference type="EMBL" id="MPM71912.1"/>
    </source>
</evidence>
<gene>
    <name evidence="1" type="ORF">SDC9_118883</name>
</gene>
<dbReference type="EMBL" id="VSSQ01024411">
    <property type="protein sequence ID" value="MPM71912.1"/>
    <property type="molecule type" value="Genomic_DNA"/>
</dbReference>
<comment type="caution">
    <text evidence="1">The sequence shown here is derived from an EMBL/GenBank/DDBJ whole genome shotgun (WGS) entry which is preliminary data.</text>
</comment>
<reference evidence="1" key="1">
    <citation type="submission" date="2019-08" db="EMBL/GenBank/DDBJ databases">
        <authorList>
            <person name="Kucharzyk K."/>
            <person name="Murdoch R.W."/>
            <person name="Higgins S."/>
            <person name="Loffler F."/>
        </authorList>
    </citation>
    <scope>NUCLEOTIDE SEQUENCE</scope>
</reference>
<proteinExistence type="predicted"/>
<organism evidence="1">
    <name type="scientific">bioreactor metagenome</name>
    <dbReference type="NCBI Taxonomy" id="1076179"/>
    <lineage>
        <taxon>unclassified sequences</taxon>
        <taxon>metagenomes</taxon>
        <taxon>ecological metagenomes</taxon>
    </lineage>
</organism>
<accession>A0A645C2N9</accession>
<sequence>MEHIPKRKVLTVIIPTTTNFHFDKAISLDITNYMKKNHLTIVGNLLGIQVAKFDEFRLFKFEIPVQ</sequence>
<protein>
    <submittedName>
        <fullName evidence="1">Uncharacterized protein</fullName>
    </submittedName>
</protein>